<organism evidence="1 2">
    <name type="scientific">Planktomarina temperata RCA23</name>
    <dbReference type="NCBI Taxonomy" id="666509"/>
    <lineage>
        <taxon>Bacteria</taxon>
        <taxon>Pseudomonadati</taxon>
        <taxon>Pseudomonadota</taxon>
        <taxon>Alphaproteobacteria</taxon>
        <taxon>Rhodobacterales</taxon>
        <taxon>Paracoccaceae</taxon>
        <taxon>Planktomarina</taxon>
    </lineage>
</organism>
<gene>
    <name evidence="1" type="ORF">RCA23_c17870</name>
</gene>
<dbReference type="KEGG" id="ptp:RCA23_c17870"/>
<reference evidence="1 2" key="1">
    <citation type="journal article" date="2014" name="ISME J.">
        <title>Adaptation of an abundant Roseobacter RCA organism to pelagic systems revealed by genomic and transcriptomic analyses.</title>
        <authorList>
            <person name="Voget S."/>
            <person name="Wemheuer B."/>
            <person name="Brinkhoff T."/>
            <person name="Vollmers J."/>
            <person name="Dietrich S."/>
            <person name="Giebel H.A."/>
            <person name="Beardsley C."/>
            <person name="Sardemann C."/>
            <person name="Bakenhus I."/>
            <person name="Billerbeck S."/>
            <person name="Daniel R."/>
            <person name="Simon M."/>
        </authorList>
    </citation>
    <scope>NUCLEOTIDE SEQUENCE [LARGE SCALE GENOMIC DNA]</scope>
    <source>
        <strain evidence="1 2">RCA23</strain>
    </source>
</reference>
<dbReference type="Proteomes" id="UP000028680">
    <property type="component" value="Chromosome"/>
</dbReference>
<name>A0AAN0RJB5_9RHOB</name>
<dbReference type="EMBL" id="CP003984">
    <property type="protein sequence ID" value="AII87321.1"/>
    <property type="molecule type" value="Genomic_DNA"/>
</dbReference>
<dbReference type="Pfam" id="PF07386">
    <property type="entry name" value="DUF1499"/>
    <property type="match status" value="1"/>
</dbReference>
<proteinExistence type="predicted"/>
<evidence type="ECO:0000313" key="2">
    <source>
        <dbReference type="Proteomes" id="UP000028680"/>
    </source>
</evidence>
<protein>
    <recommendedName>
        <fullName evidence="3">DUF1499 domain-containing protein</fullName>
    </recommendedName>
</protein>
<dbReference type="AlphaFoldDB" id="A0AAN0RJB5"/>
<evidence type="ECO:0008006" key="3">
    <source>
        <dbReference type="Google" id="ProtNLM"/>
    </source>
</evidence>
<evidence type="ECO:0000313" key="1">
    <source>
        <dbReference type="EMBL" id="AII87321.1"/>
    </source>
</evidence>
<keyword evidence="2" id="KW-1185">Reference proteome</keyword>
<sequence length="128" mass="14536">MIKILVVALALFAGLQLVARFWPLVYADWPGGPMAPGHATQTHLSGYYIRRDDLPFTQIRAAILADPRHEIVMQDARLKVLLRSRFWGFKDIIELWRDESGTHLRGHSSVGGSDWGSNKKRIEAWIAD</sequence>
<dbReference type="InterPro" id="IPR010865">
    <property type="entry name" value="DUF1499"/>
</dbReference>
<dbReference type="GeneID" id="93366811"/>
<dbReference type="RefSeq" id="WP_044050053.1">
    <property type="nucleotide sequence ID" value="NZ_CP003984.1"/>
</dbReference>
<accession>A0AAN0RJB5</accession>